<evidence type="ECO:0000313" key="2">
    <source>
        <dbReference type="EMBL" id="TCO98343.1"/>
    </source>
</evidence>
<keyword evidence="1" id="KW-1133">Transmembrane helix</keyword>
<protein>
    <submittedName>
        <fullName evidence="3">Uncharacterized protein</fullName>
    </submittedName>
</protein>
<dbReference type="Proteomes" id="UP000294721">
    <property type="component" value="Unassembled WGS sequence"/>
</dbReference>
<keyword evidence="1" id="KW-0472">Membrane</keyword>
<dbReference type="KEGG" id="usu:LVJ78_06080"/>
<sequence>MTAFFILRSTQSRRARFKMALGAWFLMLTFVGRMMLGRRGNSGMMKLAASAKLASWPLWKWILLGSVSGLPFYYMVFSLKSWFQFEWLPQEKAFSYTEHTGPHRKQPKLYPVADYEAVVAAFTVGNDLMWRWRLYLIPQSRFMAVLMLYEEICLEKIEKFPAERLMPPEFLLMKKNVAQLTGLRNGGSLGVIEAEEIAWRYRQHNQSAISDLNSR</sequence>
<reference evidence="2 4" key="1">
    <citation type="submission" date="2019-03" db="EMBL/GenBank/DDBJ databases">
        <title>Genomic Encyclopedia of Type Strains, Phase IV (KMG-IV): sequencing the most valuable type-strain genomes for metagenomic binning, comparative biology and taxonomic classification.</title>
        <authorList>
            <person name="Goeker M."/>
        </authorList>
    </citation>
    <scope>NUCLEOTIDE SEQUENCE [LARGE SCALE GENOMIC DNA]</scope>
    <source>
        <strain evidence="2 4">DSM 17474</strain>
    </source>
</reference>
<keyword evidence="4" id="KW-1185">Reference proteome</keyword>
<feature type="transmembrane region" description="Helical" evidence="1">
    <location>
        <begin position="58"/>
        <end position="77"/>
    </location>
</feature>
<evidence type="ECO:0000313" key="4">
    <source>
        <dbReference type="Proteomes" id="UP000294721"/>
    </source>
</evidence>
<organism evidence="3 5">
    <name type="scientific">Uruburuella suis</name>
    <dbReference type="NCBI Taxonomy" id="252130"/>
    <lineage>
        <taxon>Bacteria</taxon>
        <taxon>Pseudomonadati</taxon>
        <taxon>Pseudomonadota</taxon>
        <taxon>Betaproteobacteria</taxon>
        <taxon>Neisseriales</taxon>
        <taxon>Neisseriaceae</taxon>
        <taxon>Uruburuella</taxon>
    </lineage>
</organism>
<dbReference type="AlphaFoldDB" id="A0AAE9GVL6"/>
<gene>
    <name evidence="2" type="ORF">EV680_1485</name>
    <name evidence="3" type="ORF">LVJ78_06080</name>
</gene>
<reference evidence="3" key="2">
    <citation type="submission" date="2021-12" db="EMBL/GenBank/DDBJ databases">
        <authorList>
            <person name="Veyrier F.J."/>
        </authorList>
    </citation>
    <scope>NUCLEOTIDE SEQUENCE</scope>
    <source>
        <strain evidence="3">1258/02</strain>
    </source>
</reference>
<evidence type="ECO:0000313" key="3">
    <source>
        <dbReference type="EMBL" id="UOO80557.1"/>
    </source>
</evidence>
<dbReference type="EMBL" id="CP091507">
    <property type="protein sequence ID" value="UOO80557.1"/>
    <property type="molecule type" value="Genomic_DNA"/>
</dbReference>
<dbReference type="RefSeq" id="WP_132954860.1">
    <property type="nucleotide sequence ID" value="NZ_CP091507.1"/>
</dbReference>
<evidence type="ECO:0000256" key="1">
    <source>
        <dbReference type="SAM" id="Phobius"/>
    </source>
</evidence>
<feature type="transmembrane region" description="Helical" evidence="1">
    <location>
        <begin position="21"/>
        <end position="38"/>
    </location>
</feature>
<proteinExistence type="predicted"/>
<keyword evidence="1" id="KW-0812">Transmembrane</keyword>
<accession>A0AAE9GVL6</accession>
<dbReference type="EMBL" id="SLXE01000048">
    <property type="protein sequence ID" value="TCO98343.1"/>
    <property type="molecule type" value="Genomic_DNA"/>
</dbReference>
<reference evidence="3" key="3">
    <citation type="journal article" date="2022" name="Res Sq">
        <title>Evolution of multicellular longitudinally dividing oral cavity symbionts (Neisseriaceae).</title>
        <authorList>
            <person name="Nyongesa S."/>
            <person name="Weber P."/>
            <person name="Bernet E."/>
            <person name="Pullido F."/>
            <person name="Nieckarz M."/>
            <person name="Delaby M."/>
            <person name="Nieves C."/>
            <person name="Viehboeck T."/>
            <person name="Krause N."/>
            <person name="Rivera-Millot A."/>
            <person name="Nakamura A."/>
            <person name="Vischer N."/>
            <person name="VanNieuwenhze M."/>
            <person name="Brun Y."/>
            <person name="Cava F."/>
            <person name="Bulgheresi S."/>
            <person name="Veyrier F."/>
        </authorList>
    </citation>
    <scope>NUCLEOTIDE SEQUENCE</scope>
    <source>
        <strain evidence="3">1258/02</strain>
    </source>
</reference>
<evidence type="ECO:0000313" key="5">
    <source>
        <dbReference type="Proteomes" id="UP000829756"/>
    </source>
</evidence>
<name>A0AAE9GVL6_9NEIS</name>
<dbReference type="Proteomes" id="UP000829756">
    <property type="component" value="Chromosome"/>
</dbReference>